<keyword evidence="2" id="KW-0472">Membrane</keyword>
<feature type="transmembrane region" description="Helical" evidence="2">
    <location>
        <begin position="59"/>
        <end position="79"/>
    </location>
</feature>
<dbReference type="RefSeq" id="WP_083507518.1">
    <property type="nucleotide sequence ID" value="NZ_BAAAXL010000003.1"/>
</dbReference>
<reference evidence="3 6" key="1">
    <citation type="submission" date="2023-03" db="EMBL/GenBank/DDBJ databases">
        <authorList>
            <person name="Shen W."/>
            <person name="Cai J."/>
        </authorList>
    </citation>
    <scope>NUCLEOTIDE SEQUENCE</scope>
    <source>
        <strain evidence="3">P69-2</strain>
        <strain evidence="4 6">Y59</strain>
    </source>
</reference>
<comment type="caution">
    <text evidence="3">The sequence shown here is derived from an EMBL/GenBank/DDBJ whole genome shotgun (WGS) entry which is preliminary data.</text>
</comment>
<proteinExistence type="inferred from homology"/>
<evidence type="ECO:0000313" key="5">
    <source>
        <dbReference type="Proteomes" id="UP001180842"/>
    </source>
</evidence>
<evidence type="ECO:0000256" key="2">
    <source>
        <dbReference type="SAM" id="Phobius"/>
    </source>
</evidence>
<dbReference type="PANTHER" id="PTHR33219:SF14">
    <property type="entry name" value="PROTEIN COFACTOR ASSEMBLY OF COMPLEX C SUBUNIT B CCB3, CHLOROPLASTIC-RELATED"/>
    <property type="match status" value="1"/>
</dbReference>
<evidence type="ECO:0000313" key="3">
    <source>
        <dbReference type="EMBL" id="MDT2737121.1"/>
    </source>
</evidence>
<name>A0AAE4I0X0_9ENTE</name>
<dbReference type="EMBL" id="JARQAZ010000002">
    <property type="protein sequence ID" value="MDT2769661.1"/>
    <property type="molecule type" value="Genomic_DNA"/>
</dbReference>
<dbReference type="Proteomes" id="UP001269061">
    <property type="component" value="Unassembled WGS sequence"/>
</dbReference>
<dbReference type="EMBL" id="JARQAI010000010">
    <property type="protein sequence ID" value="MDT2737121.1"/>
    <property type="molecule type" value="Genomic_DNA"/>
</dbReference>
<organism evidence="3 5">
    <name type="scientific">Enterococcus pseudoavium</name>
    <dbReference type="NCBI Taxonomy" id="44007"/>
    <lineage>
        <taxon>Bacteria</taxon>
        <taxon>Bacillati</taxon>
        <taxon>Bacillota</taxon>
        <taxon>Bacilli</taxon>
        <taxon>Lactobacillales</taxon>
        <taxon>Enterococcaceae</taxon>
        <taxon>Enterococcus</taxon>
    </lineage>
</organism>
<comment type="similarity">
    <text evidence="1">Belongs to the YggT family.</text>
</comment>
<accession>A0AAE4I0X0</accession>
<keyword evidence="6" id="KW-1185">Reference proteome</keyword>
<evidence type="ECO:0000313" key="6">
    <source>
        <dbReference type="Proteomes" id="UP001269061"/>
    </source>
</evidence>
<dbReference type="Proteomes" id="UP001180842">
    <property type="component" value="Unassembled WGS sequence"/>
</dbReference>
<dbReference type="PANTHER" id="PTHR33219">
    <property type="entry name" value="YLMG HOMOLOG PROTEIN 2, CHLOROPLASTIC"/>
    <property type="match status" value="1"/>
</dbReference>
<protein>
    <submittedName>
        <fullName evidence="3">YggT family protein</fullName>
    </submittedName>
</protein>
<evidence type="ECO:0000256" key="1">
    <source>
        <dbReference type="ARBA" id="ARBA00010894"/>
    </source>
</evidence>
<dbReference type="Pfam" id="PF02325">
    <property type="entry name" value="CCB3_YggT"/>
    <property type="match status" value="1"/>
</dbReference>
<keyword evidence="2" id="KW-0812">Transmembrane</keyword>
<gene>
    <name evidence="3" type="ORF">P7H00_08270</name>
    <name evidence="4" type="ORF">P7H46_02270</name>
</gene>
<sequence length="91" mass="10495">MNLLITLFNVLNRLVYLYTILLVVYALMSWFPGAYQSKFGQFLGRICEPFLDLFRRLPLQFGGIDFSIMAAILALNIAMEVLQKILISIIY</sequence>
<evidence type="ECO:0000313" key="4">
    <source>
        <dbReference type="EMBL" id="MDT2769661.1"/>
    </source>
</evidence>
<dbReference type="InterPro" id="IPR003425">
    <property type="entry name" value="CCB3/YggT"/>
</dbReference>
<dbReference type="GO" id="GO:0016020">
    <property type="term" value="C:membrane"/>
    <property type="evidence" value="ECO:0007669"/>
    <property type="project" value="InterPro"/>
</dbReference>
<keyword evidence="2" id="KW-1133">Transmembrane helix</keyword>
<feature type="transmembrane region" description="Helical" evidence="2">
    <location>
        <begin position="15"/>
        <end position="35"/>
    </location>
</feature>
<dbReference type="AlphaFoldDB" id="A0AAE4I0X0"/>